<dbReference type="GO" id="GO:0016746">
    <property type="term" value="F:acyltransferase activity"/>
    <property type="evidence" value="ECO:0007669"/>
    <property type="project" value="UniProtKB-KW"/>
</dbReference>
<evidence type="ECO:0008006" key="7">
    <source>
        <dbReference type="Google" id="ProtNLM"/>
    </source>
</evidence>
<dbReference type="EMBL" id="FOSF01000023">
    <property type="protein sequence ID" value="SFK08889.1"/>
    <property type="molecule type" value="Genomic_DNA"/>
</dbReference>
<comment type="similarity">
    <text evidence="1">Belongs to the acetyltransferase family. GNAT subfamily.</text>
</comment>
<organism evidence="5 6">
    <name type="scientific">Succinivibrio dextrinosolvens</name>
    <dbReference type="NCBI Taxonomy" id="83771"/>
    <lineage>
        <taxon>Bacteria</taxon>
        <taxon>Pseudomonadati</taxon>
        <taxon>Pseudomonadota</taxon>
        <taxon>Gammaproteobacteria</taxon>
        <taxon>Aeromonadales</taxon>
        <taxon>Succinivibrionaceae</taxon>
        <taxon>Succinivibrio</taxon>
    </lineage>
</organism>
<evidence type="ECO:0000256" key="1">
    <source>
        <dbReference type="ARBA" id="ARBA00009342"/>
    </source>
</evidence>
<protein>
    <recommendedName>
        <fullName evidence="7">Acetyltransferase (GNAT) family protein</fullName>
    </recommendedName>
</protein>
<keyword evidence="4" id="KW-0012">Acyltransferase</keyword>
<evidence type="ECO:0000313" key="5">
    <source>
        <dbReference type="EMBL" id="SFK08889.1"/>
    </source>
</evidence>
<reference evidence="5 6" key="1">
    <citation type="submission" date="2016-10" db="EMBL/GenBank/DDBJ databases">
        <authorList>
            <person name="Varghese N."/>
            <person name="Submissions S."/>
        </authorList>
    </citation>
    <scope>NUCLEOTIDE SEQUENCE [LARGE SCALE GENOMIC DNA]</scope>
    <source>
        <strain evidence="5 6">22B</strain>
    </source>
</reference>
<dbReference type="SUPFAM" id="SSF55729">
    <property type="entry name" value="Acyl-CoA N-acyltransferases (Nat)"/>
    <property type="match status" value="1"/>
</dbReference>
<keyword evidence="3" id="KW-0808">Transferase</keyword>
<name>A0A662Z960_9GAMM</name>
<keyword evidence="2" id="KW-1277">Toxin-antitoxin system</keyword>
<accession>A0A662Z960</accession>
<dbReference type="Proteomes" id="UP000243374">
    <property type="component" value="Unassembled WGS sequence"/>
</dbReference>
<dbReference type="AlphaFoldDB" id="A0A662Z960"/>
<dbReference type="InterPro" id="IPR016181">
    <property type="entry name" value="Acyl_CoA_acyltransferase"/>
</dbReference>
<dbReference type="RefSeq" id="WP_074840639.1">
    <property type="nucleotide sequence ID" value="NZ_CP047056.1"/>
</dbReference>
<evidence type="ECO:0000256" key="2">
    <source>
        <dbReference type="ARBA" id="ARBA00022649"/>
    </source>
</evidence>
<evidence type="ECO:0000256" key="3">
    <source>
        <dbReference type="ARBA" id="ARBA00022679"/>
    </source>
</evidence>
<dbReference type="CDD" id="cd04301">
    <property type="entry name" value="NAT_SF"/>
    <property type="match status" value="1"/>
</dbReference>
<keyword evidence="6" id="KW-1185">Reference proteome</keyword>
<evidence type="ECO:0000313" key="6">
    <source>
        <dbReference type="Proteomes" id="UP000243374"/>
    </source>
</evidence>
<dbReference type="PANTHER" id="PTHR36449">
    <property type="entry name" value="ACETYLTRANSFERASE-RELATED"/>
    <property type="match status" value="1"/>
</dbReference>
<proteinExistence type="inferred from homology"/>
<gene>
    <name evidence="5" type="ORF">SAMN04487865_102321</name>
</gene>
<sequence>MSILDGLRFAELTKELLNRSFYFSCGDDDLDDFFNNEAVLYREKLMGKTYCLIEMLTQEDVKQSGKEYRIVAAFTVANDSLRIYDLPNNRRKKLIESTHKHLKRYPGVLIGRLGVNKDYCGKGYGSEILDYVKNWFSEPENKTGCRFVIVDAINSDRVLKFYSDNQFKCLFSSDEQELAYEKVNAKQEKPNTRLMYYDLLDLSNSEQGL</sequence>
<dbReference type="Gene3D" id="3.40.630.30">
    <property type="match status" value="1"/>
</dbReference>
<dbReference type="PANTHER" id="PTHR36449:SF1">
    <property type="entry name" value="ACETYLTRANSFERASE"/>
    <property type="match status" value="1"/>
</dbReference>
<evidence type="ECO:0000256" key="4">
    <source>
        <dbReference type="ARBA" id="ARBA00023315"/>
    </source>
</evidence>